<name>A0ABX1RDX3_9PSEU</name>
<reference evidence="1 2" key="1">
    <citation type="submission" date="2020-04" db="EMBL/GenBank/DDBJ databases">
        <authorList>
            <person name="Klaysubun C."/>
            <person name="Duangmal K."/>
            <person name="Lipun K."/>
        </authorList>
    </citation>
    <scope>NUCLEOTIDE SEQUENCE [LARGE SCALE GENOMIC DNA]</scope>
    <source>
        <strain evidence="1 2">JCM 11839</strain>
    </source>
</reference>
<protein>
    <submittedName>
        <fullName evidence="1">Uncharacterized protein</fullName>
    </submittedName>
</protein>
<proteinExistence type="predicted"/>
<sequence>MDVRSGVGDLIARDVVLDAVRVTHTDRGGIDLASTTSRFGACSIVMEWSVNDQSGAPAGSHLLTVWANLPRQRSSEHLFLDFLLQRVREVLLAGAADGSIISMYRGTSRGVVASSVETISKHNKFEVTPQQPRRAGMALLNLAPWEGADSDAPRYGARSGAAQTPN</sequence>
<accession>A0ABX1RDX3</accession>
<evidence type="ECO:0000313" key="2">
    <source>
        <dbReference type="Proteomes" id="UP001296706"/>
    </source>
</evidence>
<dbReference type="EMBL" id="JAAXKY010000024">
    <property type="protein sequence ID" value="NMH77438.1"/>
    <property type="molecule type" value="Genomic_DNA"/>
</dbReference>
<dbReference type="RefSeq" id="WP_169395510.1">
    <property type="nucleotide sequence ID" value="NZ_BAAAJH010000001.1"/>
</dbReference>
<keyword evidence="2" id="KW-1185">Reference proteome</keyword>
<comment type="caution">
    <text evidence="1">The sequence shown here is derived from an EMBL/GenBank/DDBJ whole genome shotgun (WGS) entry which is preliminary data.</text>
</comment>
<gene>
    <name evidence="1" type="ORF">HF577_10110</name>
</gene>
<organism evidence="1 2">
    <name type="scientific">Pseudonocardia xinjiangensis</name>
    <dbReference type="NCBI Taxonomy" id="75289"/>
    <lineage>
        <taxon>Bacteria</taxon>
        <taxon>Bacillati</taxon>
        <taxon>Actinomycetota</taxon>
        <taxon>Actinomycetes</taxon>
        <taxon>Pseudonocardiales</taxon>
        <taxon>Pseudonocardiaceae</taxon>
        <taxon>Pseudonocardia</taxon>
    </lineage>
</organism>
<dbReference type="Proteomes" id="UP001296706">
    <property type="component" value="Unassembled WGS sequence"/>
</dbReference>
<evidence type="ECO:0000313" key="1">
    <source>
        <dbReference type="EMBL" id="NMH77438.1"/>
    </source>
</evidence>